<evidence type="ECO:0000313" key="2">
    <source>
        <dbReference type="EMBL" id="PRQ21063.1"/>
    </source>
</evidence>
<reference evidence="2 3" key="1">
    <citation type="journal article" date="2018" name="Nat. Genet.">
        <title>The Rosa genome provides new insights in the design of modern roses.</title>
        <authorList>
            <person name="Bendahmane M."/>
        </authorList>
    </citation>
    <scope>NUCLEOTIDE SEQUENCE [LARGE SCALE GENOMIC DNA]</scope>
    <source>
        <strain evidence="3">cv. Old Blush</strain>
    </source>
</reference>
<dbReference type="AlphaFoldDB" id="A0A2P6PGK4"/>
<dbReference type="Gramene" id="PRQ21063">
    <property type="protein sequence ID" value="PRQ21063"/>
    <property type="gene ID" value="RchiOBHm_Chr7g0235021"/>
</dbReference>
<proteinExistence type="predicted"/>
<dbReference type="EMBL" id="PDCK01000045">
    <property type="protein sequence ID" value="PRQ21063.1"/>
    <property type="molecule type" value="Genomic_DNA"/>
</dbReference>
<feature type="transmembrane region" description="Helical" evidence="1">
    <location>
        <begin position="26"/>
        <end position="45"/>
    </location>
</feature>
<evidence type="ECO:0000256" key="1">
    <source>
        <dbReference type="SAM" id="Phobius"/>
    </source>
</evidence>
<evidence type="ECO:0000313" key="3">
    <source>
        <dbReference type="Proteomes" id="UP000238479"/>
    </source>
</evidence>
<comment type="caution">
    <text evidence="2">The sequence shown here is derived from an EMBL/GenBank/DDBJ whole genome shotgun (WGS) entry which is preliminary data.</text>
</comment>
<protein>
    <submittedName>
        <fullName evidence="2">Uncharacterized protein</fullName>
    </submittedName>
</protein>
<keyword evidence="1" id="KW-1133">Transmembrane helix</keyword>
<accession>A0A2P6PGK4</accession>
<sequence length="57" mass="6594">MMPLALPILSFDLCTPYVCKDAFSVFLKFLYSFYIKASLFSKLGLGKFAWLKRMKGF</sequence>
<organism evidence="2 3">
    <name type="scientific">Rosa chinensis</name>
    <name type="common">China rose</name>
    <dbReference type="NCBI Taxonomy" id="74649"/>
    <lineage>
        <taxon>Eukaryota</taxon>
        <taxon>Viridiplantae</taxon>
        <taxon>Streptophyta</taxon>
        <taxon>Embryophyta</taxon>
        <taxon>Tracheophyta</taxon>
        <taxon>Spermatophyta</taxon>
        <taxon>Magnoliopsida</taxon>
        <taxon>eudicotyledons</taxon>
        <taxon>Gunneridae</taxon>
        <taxon>Pentapetalae</taxon>
        <taxon>rosids</taxon>
        <taxon>fabids</taxon>
        <taxon>Rosales</taxon>
        <taxon>Rosaceae</taxon>
        <taxon>Rosoideae</taxon>
        <taxon>Rosoideae incertae sedis</taxon>
        <taxon>Rosa</taxon>
    </lineage>
</organism>
<gene>
    <name evidence="2" type="ORF">RchiOBHm_Chr7g0235021</name>
</gene>
<name>A0A2P6PGK4_ROSCH</name>
<keyword evidence="3" id="KW-1185">Reference proteome</keyword>
<keyword evidence="1" id="KW-0812">Transmembrane</keyword>
<dbReference type="Proteomes" id="UP000238479">
    <property type="component" value="Chromosome 7"/>
</dbReference>
<keyword evidence="1" id="KW-0472">Membrane</keyword>